<comment type="subcellular location">
    <subcellularLocation>
        <location evidence="1">Membrane</location>
        <topology evidence="1">Multi-pass membrane protein</topology>
    </subcellularLocation>
</comment>
<protein>
    <submittedName>
        <fullName evidence="7">Amino acid permease</fullName>
    </submittedName>
</protein>
<evidence type="ECO:0000256" key="3">
    <source>
        <dbReference type="ARBA" id="ARBA00022989"/>
    </source>
</evidence>
<feature type="transmembrane region" description="Helical" evidence="6">
    <location>
        <begin position="397"/>
        <end position="418"/>
    </location>
</feature>
<feature type="transmembrane region" description="Helical" evidence="6">
    <location>
        <begin position="352"/>
        <end position="377"/>
    </location>
</feature>
<keyword evidence="8" id="KW-1185">Reference proteome</keyword>
<evidence type="ECO:0000313" key="7">
    <source>
        <dbReference type="EMBL" id="KXK62806.1"/>
    </source>
</evidence>
<feature type="region of interest" description="Disordered" evidence="5">
    <location>
        <begin position="1"/>
        <end position="30"/>
    </location>
</feature>
<dbReference type="GO" id="GO:0022857">
    <property type="term" value="F:transmembrane transporter activity"/>
    <property type="evidence" value="ECO:0007669"/>
    <property type="project" value="InterPro"/>
</dbReference>
<accession>A0A136PX91</accession>
<reference evidence="7 8" key="1">
    <citation type="submission" date="2016-01" db="EMBL/GenBank/DDBJ databases">
        <title>Whole genome sequence and analysis of Micromonospora rosaria DSM 803, which can produce antibacterial substance rosamicin.</title>
        <authorList>
            <person name="Yang H."/>
            <person name="He X."/>
            <person name="Zhu D."/>
        </authorList>
    </citation>
    <scope>NUCLEOTIDE SEQUENCE [LARGE SCALE GENOMIC DNA]</scope>
    <source>
        <strain evidence="7 8">DSM 803</strain>
    </source>
</reference>
<sequence>MGTPRDDREEKTPAPSTTLSPSAEFPPLSAGDLAALGRLGRQWRLNDRVRALPVDPGVSEVRRPTDTTGAGTGPPGPFQPEHPGYLAATAGAERGDTPPGRAAGRLRRLLLGPPLASAAVLRERMPKLVALPVLSSDLLSSVAYGPEAMLTVLLLAGSGALGLSLPIAAALVVLMVTVGVSYRQTVYAYPHGAGSYLVASDSIGPRAGLAAAAGLILDYILTVSVSVAAGVAAVTSALPTLTPLAVPLALAVIGLLLAGNLRGVRVAGNVFAAPTYLFLAAVVGLVAVGLGQAAARGFTPVAPAPTPAVQGLSLLLVLRAFASGATSMTGIEAVSNAVPVFRPTEWRNARTVLTWMVGILVVLFVGLTLLIHLNGLVPRRDETLLSQLAHRTFPHGPWYPLIQVATALVLLFAANTAFNDLPRLLYFMARDSYVPRRFLHMGDRLAFSNGLVTLAACAALIVVAFGGHTQSLIPLYAVGVFLAFTLSQAGMVNHWRRHRGAGWRRRACLNGVGALLSAVVLLTAAVTKFAEGAWLVVLAVPLLVWLFLRVRRHYDRVRDALSPQAAVLAHPPRAGVAADPAAVLPQQVRHLFVVPVVRLNQAALRTLAYVGSLGQPTLAVHVSPEEQEARRFHDQWDAWGNHIPLETILSPHRVTVAPLARYVRALRRGRPDVTVTVVVPEVVVEHPWQRVLHHRTERRLRRAVRRVPGIVVTNMPTHLPR</sequence>
<gene>
    <name evidence="7" type="ORF">AWW66_06365</name>
</gene>
<dbReference type="OrthoDB" id="9759676at2"/>
<feature type="transmembrane region" description="Helical" evidence="6">
    <location>
        <begin position="240"/>
        <end position="258"/>
    </location>
</feature>
<dbReference type="Pfam" id="PF13520">
    <property type="entry name" value="AA_permease_2"/>
    <property type="match status" value="1"/>
</dbReference>
<feature type="transmembrane region" description="Helical" evidence="6">
    <location>
        <begin position="507"/>
        <end position="526"/>
    </location>
</feature>
<name>A0A136PX91_9ACTN</name>
<dbReference type="InterPro" id="IPR002293">
    <property type="entry name" value="AA/rel_permease1"/>
</dbReference>
<feature type="region of interest" description="Disordered" evidence="5">
    <location>
        <begin position="56"/>
        <end position="98"/>
    </location>
</feature>
<feature type="transmembrane region" description="Helical" evidence="6">
    <location>
        <begin position="152"/>
        <end position="176"/>
    </location>
</feature>
<feature type="transmembrane region" description="Helical" evidence="6">
    <location>
        <begin position="209"/>
        <end position="234"/>
    </location>
</feature>
<evidence type="ECO:0000256" key="2">
    <source>
        <dbReference type="ARBA" id="ARBA00022692"/>
    </source>
</evidence>
<dbReference type="PANTHER" id="PTHR47704">
    <property type="entry name" value="POTASSIUM TRANSPORTER KIMA"/>
    <property type="match status" value="1"/>
</dbReference>
<keyword evidence="2 6" id="KW-0812">Transmembrane</keyword>
<keyword evidence="3 6" id="KW-1133">Transmembrane helix</keyword>
<feature type="transmembrane region" description="Helical" evidence="6">
    <location>
        <begin position="311"/>
        <end position="331"/>
    </location>
</feature>
<dbReference type="RefSeq" id="WP_067361094.1">
    <property type="nucleotide sequence ID" value="NZ_JBIUBN010000023.1"/>
</dbReference>
<dbReference type="Gene3D" id="1.20.1740.10">
    <property type="entry name" value="Amino acid/polyamine transporter I"/>
    <property type="match status" value="1"/>
</dbReference>
<dbReference type="PANTHER" id="PTHR47704:SF1">
    <property type="entry name" value="POTASSIUM TRANSPORTER KIMA"/>
    <property type="match status" value="1"/>
</dbReference>
<feature type="compositionally biased region" description="Basic and acidic residues" evidence="5">
    <location>
        <begin position="1"/>
        <end position="12"/>
    </location>
</feature>
<evidence type="ECO:0000256" key="1">
    <source>
        <dbReference type="ARBA" id="ARBA00004141"/>
    </source>
</evidence>
<dbReference type="EMBL" id="LRQV01000013">
    <property type="protein sequence ID" value="KXK62806.1"/>
    <property type="molecule type" value="Genomic_DNA"/>
</dbReference>
<feature type="transmembrane region" description="Helical" evidence="6">
    <location>
        <begin position="445"/>
        <end position="467"/>
    </location>
</feature>
<dbReference type="GO" id="GO:0016020">
    <property type="term" value="C:membrane"/>
    <property type="evidence" value="ECO:0007669"/>
    <property type="project" value="UniProtKB-SubCell"/>
</dbReference>
<feature type="transmembrane region" description="Helical" evidence="6">
    <location>
        <begin position="532"/>
        <end position="548"/>
    </location>
</feature>
<organism evidence="7 8">
    <name type="scientific">Micromonospora rosaria</name>
    <dbReference type="NCBI Taxonomy" id="47874"/>
    <lineage>
        <taxon>Bacteria</taxon>
        <taxon>Bacillati</taxon>
        <taxon>Actinomycetota</taxon>
        <taxon>Actinomycetes</taxon>
        <taxon>Micromonosporales</taxon>
        <taxon>Micromonosporaceae</taxon>
        <taxon>Micromonospora</taxon>
    </lineage>
</organism>
<dbReference type="AlphaFoldDB" id="A0A136PX91"/>
<feature type="transmembrane region" description="Helical" evidence="6">
    <location>
        <begin position="270"/>
        <end position="291"/>
    </location>
</feature>
<proteinExistence type="predicted"/>
<evidence type="ECO:0000313" key="8">
    <source>
        <dbReference type="Proteomes" id="UP000070620"/>
    </source>
</evidence>
<evidence type="ECO:0000256" key="5">
    <source>
        <dbReference type="SAM" id="MobiDB-lite"/>
    </source>
</evidence>
<comment type="caution">
    <text evidence="7">The sequence shown here is derived from an EMBL/GenBank/DDBJ whole genome shotgun (WGS) entry which is preliminary data.</text>
</comment>
<dbReference type="Proteomes" id="UP000070620">
    <property type="component" value="Unassembled WGS sequence"/>
</dbReference>
<dbReference type="InterPro" id="IPR053153">
    <property type="entry name" value="APC_K+_Transporter"/>
</dbReference>
<keyword evidence="4 6" id="KW-0472">Membrane</keyword>
<evidence type="ECO:0000256" key="4">
    <source>
        <dbReference type="ARBA" id="ARBA00023136"/>
    </source>
</evidence>
<feature type="transmembrane region" description="Helical" evidence="6">
    <location>
        <begin position="473"/>
        <end position="495"/>
    </location>
</feature>
<evidence type="ECO:0000256" key="6">
    <source>
        <dbReference type="SAM" id="Phobius"/>
    </source>
</evidence>